<feature type="region of interest" description="Disordered" evidence="1">
    <location>
        <begin position="29"/>
        <end position="122"/>
    </location>
</feature>
<dbReference type="Pfam" id="PF22813">
    <property type="entry name" value="TcaA_2nd"/>
    <property type="match status" value="1"/>
</dbReference>
<feature type="compositionally biased region" description="Polar residues" evidence="1">
    <location>
        <begin position="103"/>
        <end position="115"/>
    </location>
</feature>
<organism evidence="6 7">
    <name type="scientific">Alkalibacillus salilacus</name>
    <dbReference type="NCBI Taxonomy" id="284582"/>
    <lineage>
        <taxon>Bacteria</taxon>
        <taxon>Bacillati</taxon>
        <taxon>Bacillota</taxon>
        <taxon>Bacilli</taxon>
        <taxon>Bacillales</taxon>
        <taxon>Bacillaceae</taxon>
        <taxon>Alkalibacillus</taxon>
    </lineage>
</organism>
<dbReference type="PANTHER" id="PTHR40038">
    <property type="entry name" value="MEMBRANE-ASSOCIATED PROTEIN TCAA"/>
    <property type="match status" value="1"/>
</dbReference>
<evidence type="ECO:0000256" key="1">
    <source>
        <dbReference type="SAM" id="MobiDB-lite"/>
    </source>
</evidence>
<evidence type="ECO:0000259" key="5">
    <source>
        <dbReference type="Pfam" id="PF25155"/>
    </source>
</evidence>
<feature type="domain" description="TcaA 4th" evidence="4">
    <location>
        <begin position="325"/>
        <end position="394"/>
    </location>
</feature>
<keyword evidence="7" id="KW-1185">Reference proteome</keyword>
<accession>A0ABT9VHQ6</accession>
<dbReference type="Pfam" id="PF25155">
    <property type="entry name" value="NTF2_YvbJ"/>
    <property type="match status" value="1"/>
</dbReference>
<gene>
    <name evidence="6" type="ORF">J2S77_002499</name>
</gene>
<dbReference type="InterPro" id="IPR054529">
    <property type="entry name" value="TcaA_2nd"/>
</dbReference>
<evidence type="ECO:0000313" key="6">
    <source>
        <dbReference type="EMBL" id="MDQ0160495.1"/>
    </source>
</evidence>
<evidence type="ECO:0000259" key="3">
    <source>
        <dbReference type="Pfam" id="PF22813"/>
    </source>
</evidence>
<dbReference type="PANTHER" id="PTHR40038:SF1">
    <property type="entry name" value="MEMBRANE-ASSOCIATED PROTEIN TCAA"/>
    <property type="match status" value="1"/>
</dbReference>
<name>A0ABT9VHQ6_9BACI</name>
<protein>
    <submittedName>
        <fullName evidence="6">Membrane protein YvbJ</fullName>
    </submittedName>
</protein>
<feature type="compositionally biased region" description="Basic and acidic residues" evidence="1">
    <location>
        <begin position="50"/>
        <end position="60"/>
    </location>
</feature>
<dbReference type="RefSeq" id="WP_306977776.1">
    <property type="nucleotide sequence ID" value="NZ_JAUSTQ010000012.1"/>
</dbReference>
<dbReference type="EMBL" id="JAUSTQ010000012">
    <property type="protein sequence ID" value="MDQ0160495.1"/>
    <property type="molecule type" value="Genomic_DNA"/>
</dbReference>
<keyword evidence="2" id="KW-1133">Transmembrane helix</keyword>
<feature type="transmembrane region" description="Helical" evidence="2">
    <location>
        <begin position="129"/>
        <end position="149"/>
    </location>
</feature>
<dbReference type="Pfam" id="PF22820">
    <property type="entry name" value="TcaA_3rd_4th"/>
    <property type="match status" value="1"/>
</dbReference>
<keyword evidence="2" id="KW-0472">Membrane</keyword>
<proteinExistence type="predicted"/>
<dbReference type="Proteomes" id="UP001224359">
    <property type="component" value="Unassembled WGS sequence"/>
</dbReference>
<keyword evidence="2" id="KW-0812">Transmembrane</keyword>
<sequence>MFCKECGKQAKEGARFCANCGQPFALNQDQGGSEQVTYGEKNKVNQTNEEVTHYDNHSVEQEVTSENEYHNGETLDVDVSLGENHESSNETNEESLNASNTSGPQSQVEAKPQQSKPKTRKLKKSKGKVALWVSIPLFLVVLVVGAYFGGNYLYGDEAQIDQLEQAVTNGDADYLSERLVHNRSEAVPDGYVDQFASYFNNHPDQLDQLLNQLHKQMQGEDASNQLIYANESDRQFFVYPQYQFELSQVEIEAGANFDQTTIELVGHDQVTTSVQNETVEFDSLLPGQYTVQIYHDGVYGQFEDEFEIDFWEENVVNASVQAKFEGESVALDVDMDEATVLLNDEEVGVASELESVGPVKFDGTTTLQAVYEYPWGESQSEAVSVTEGMETVELSVDSSNQESVREDVFDRVVQHANEWIDAYHDRDISHFSVMESEEYLSNIANNFDSLRSDSLFYEGEVSDVRVDQGYFDIYEEDGTYQVDVLTELSFYAGFYPEGDKGELNKESSSYIWQYELYYDENEGDWFIQDSEEMDQFETDDVVGWY</sequence>
<reference evidence="6 7" key="1">
    <citation type="submission" date="2023-07" db="EMBL/GenBank/DDBJ databases">
        <title>Genomic Encyclopedia of Type Strains, Phase IV (KMG-IV): sequencing the most valuable type-strain genomes for metagenomic binning, comparative biology and taxonomic classification.</title>
        <authorList>
            <person name="Goeker M."/>
        </authorList>
    </citation>
    <scope>NUCLEOTIDE SEQUENCE [LARGE SCALE GENOMIC DNA]</scope>
    <source>
        <strain evidence="6 7">DSM 16460</strain>
    </source>
</reference>
<feature type="domain" description="YvbJ-like NTF2-like" evidence="5">
    <location>
        <begin position="408"/>
        <end position="531"/>
    </location>
</feature>
<evidence type="ECO:0000313" key="7">
    <source>
        <dbReference type="Proteomes" id="UP001224359"/>
    </source>
</evidence>
<evidence type="ECO:0000259" key="4">
    <source>
        <dbReference type="Pfam" id="PF22820"/>
    </source>
</evidence>
<evidence type="ECO:0000256" key="2">
    <source>
        <dbReference type="SAM" id="Phobius"/>
    </source>
</evidence>
<dbReference type="InterPro" id="IPR054530">
    <property type="entry name" value="TcaA_4th"/>
</dbReference>
<dbReference type="InterPro" id="IPR056902">
    <property type="entry name" value="NTF2_YvbJ"/>
</dbReference>
<feature type="domain" description="TcaA second" evidence="3">
    <location>
        <begin position="157"/>
        <end position="245"/>
    </location>
</feature>
<comment type="caution">
    <text evidence="6">The sequence shown here is derived from an EMBL/GenBank/DDBJ whole genome shotgun (WGS) entry which is preliminary data.</text>
</comment>